<dbReference type="EMBL" id="LAZR01030306">
    <property type="protein sequence ID" value="KKL57013.1"/>
    <property type="molecule type" value="Genomic_DNA"/>
</dbReference>
<feature type="non-terminal residue" evidence="1">
    <location>
        <position position="86"/>
    </location>
</feature>
<sequence length="86" mass="9739">MDPKILGEHFDHLTTLHESGNPDLANGRRSLPLRKTPECHQMPELYRRMDRVDKDLLTAFRRLAAGEYSWPLFLHGAVGTGKTLAA</sequence>
<accession>A0A0F9D5J0</accession>
<protein>
    <submittedName>
        <fullName evidence="1">Uncharacterized protein</fullName>
    </submittedName>
</protein>
<proteinExistence type="predicted"/>
<dbReference type="AlphaFoldDB" id="A0A0F9D5J0"/>
<gene>
    <name evidence="1" type="ORF">LCGC14_2239710</name>
</gene>
<reference evidence="1" key="1">
    <citation type="journal article" date="2015" name="Nature">
        <title>Complex archaea that bridge the gap between prokaryotes and eukaryotes.</title>
        <authorList>
            <person name="Spang A."/>
            <person name="Saw J.H."/>
            <person name="Jorgensen S.L."/>
            <person name="Zaremba-Niedzwiedzka K."/>
            <person name="Martijn J."/>
            <person name="Lind A.E."/>
            <person name="van Eijk R."/>
            <person name="Schleper C."/>
            <person name="Guy L."/>
            <person name="Ettema T.J."/>
        </authorList>
    </citation>
    <scope>NUCLEOTIDE SEQUENCE</scope>
</reference>
<evidence type="ECO:0000313" key="1">
    <source>
        <dbReference type="EMBL" id="KKL57013.1"/>
    </source>
</evidence>
<comment type="caution">
    <text evidence="1">The sequence shown here is derived from an EMBL/GenBank/DDBJ whole genome shotgun (WGS) entry which is preliminary data.</text>
</comment>
<name>A0A0F9D5J0_9ZZZZ</name>
<organism evidence="1">
    <name type="scientific">marine sediment metagenome</name>
    <dbReference type="NCBI Taxonomy" id="412755"/>
    <lineage>
        <taxon>unclassified sequences</taxon>
        <taxon>metagenomes</taxon>
        <taxon>ecological metagenomes</taxon>
    </lineage>
</organism>